<keyword evidence="2" id="KW-0677">Repeat</keyword>
<evidence type="ECO:0000256" key="1">
    <source>
        <dbReference type="ARBA" id="ARBA00022574"/>
    </source>
</evidence>
<dbReference type="InParanoid" id="A0A0C9ZXF8"/>
<feature type="domain" description="Nephrocystin 3-like N-terminal" evidence="4">
    <location>
        <begin position="180"/>
        <end position="347"/>
    </location>
</feature>
<dbReference type="PROSITE" id="PS50082">
    <property type="entry name" value="WD_REPEATS_2"/>
    <property type="match status" value="1"/>
</dbReference>
<dbReference type="PROSITE" id="PS00678">
    <property type="entry name" value="WD_REPEATS_1"/>
    <property type="match status" value="1"/>
</dbReference>
<sequence>ATYLQPLKIFDTVIGKLENVHPYAKLVLGALSAASKVILAQTKRDKSVQSLLEKLEEVYRFMSQVDTISQISSKHSIAGRIAQQTSECAYFISNYWEESFWKRLRKNALSDADDLITRYNDALDTLMQQFQNQAIRDVADLVRCDELGAKLDLSTMPYAAGAGLNTEKQCLLGTRTDIISQITDWINDKDAAQRVLWLSGPAGTGKSAIAHTIANWFNDLGELGSCFCFDLKDDKRHEKVFSTIARDLADRDPEMRQTLAHAVEHANALKNTTDMIQQWRKLLMEPLKKLSGSSVRPVLILIEALDESGGVATRRNLLRILAGTLEAEGLPKITELPSNFRIMVTSRPLRDINDEFRNAPHIQRLSMDEIPEAVSKRDILTFVSHELSQVSGLGDKEFGDLADKADGLFEWARLACEYIRTSAGSYPIDCFDAVVSHDHGERKDLLYGMYNFILGEFMGKGRTKIEYQRVLARFHSVMGQILGSAEPLPLDALNAMRSRFPDQGERYKVEVIVEHMGSLLSGTTNRSLPIRPLHASFREFLTEESSKLSSGDFFVDLSKSQRDLAFASLGVMEHDLRFNMCNLKSSYLSNSKDIGLQDRVATCISSHLSYSCRFWATHVRTTAFSQELAKEIRSFFDNERLLFWIEALGLLNALGSAVAVLPLISQWLKAESEYKDVLSAAMDVQRFVQLFGWMISHSTPHLYASALPFSPIKSTIARRFTAGFPNTLRVIHGRLVNWTAIQTVINGHTAPVSSVSFSPDGTRIVSGSWDFTVRVWDAATGLPLGEPFRGHT</sequence>
<protein>
    <recommendedName>
        <fullName evidence="4">Nephrocystin 3-like N-terminal domain-containing protein</fullName>
    </recommendedName>
</protein>
<evidence type="ECO:0000256" key="2">
    <source>
        <dbReference type="ARBA" id="ARBA00022737"/>
    </source>
</evidence>
<keyword evidence="6" id="KW-1185">Reference proteome</keyword>
<dbReference type="STRING" id="930992.A0A0C9ZXF8"/>
<reference evidence="5 6" key="1">
    <citation type="submission" date="2014-04" db="EMBL/GenBank/DDBJ databases">
        <authorList>
            <consortium name="DOE Joint Genome Institute"/>
            <person name="Kuo A."/>
            <person name="Ruytinx J."/>
            <person name="Rineau F."/>
            <person name="Colpaert J."/>
            <person name="Kohler A."/>
            <person name="Nagy L.G."/>
            <person name="Floudas D."/>
            <person name="Copeland A."/>
            <person name="Barry K.W."/>
            <person name="Cichocki N."/>
            <person name="Veneault-Fourrey C."/>
            <person name="LaButti K."/>
            <person name="Lindquist E.A."/>
            <person name="Lipzen A."/>
            <person name="Lundell T."/>
            <person name="Morin E."/>
            <person name="Murat C."/>
            <person name="Sun H."/>
            <person name="Tunlid A."/>
            <person name="Henrissat B."/>
            <person name="Grigoriev I.V."/>
            <person name="Hibbett D.S."/>
            <person name="Martin F."/>
            <person name="Nordberg H.P."/>
            <person name="Cantor M.N."/>
            <person name="Hua S.X."/>
        </authorList>
    </citation>
    <scope>NUCLEOTIDE SEQUENCE [LARGE SCALE GENOMIC DNA]</scope>
    <source>
        <strain evidence="5 6">UH-Slu-Lm8-n1</strain>
    </source>
</reference>
<dbReference type="Pfam" id="PF00400">
    <property type="entry name" value="WD40"/>
    <property type="match status" value="1"/>
</dbReference>
<evidence type="ECO:0000313" key="6">
    <source>
        <dbReference type="Proteomes" id="UP000054485"/>
    </source>
</evidence>
<dbReference type="Pfam" id="PF24883">
    <property type="entry name" value="NPHP3_N"/>
    <property type="match status" value="1"/>
</dbReference>
<dbReference type="SMART" id="SM00320">
    <property type="entry name" value="WD40"/>
    <property type="match status" value="1"/>
</dbReference>
<dbReference type="InterPro" id="IPR036322">
    <property type="entry name" value="WD40_repeat_dom_sf"/>
</dbReference>
<reference evidence="6" key="2">
    <citation type="submission" date="2015-01" db="EMBL/GenBank/DDBJ databases">
        <title>Evolutionary Origins and Diversification of the Mycorrhizal Mutualists.</title>
        <authorList>
            <consortium name="DOE Joint Genome Institute"/>
            <consortium name="Mycorrhizal Genomics Consortium"/>
            <person name="Kohler A."/>
            <person name="Kuo A."/>
            <person name="Nagy L.G."/>
            <person name="Floudas D."/>
            <person name="Copeland A."/>
            <person name="Barry K.W."/>
            <person name="Cichocki N."/>
            <person name="Veneault-Fourrey C."/>
            <person name="LaButti K."/>
            <person name="Lindquist E.A."/>
            <person name="Lipzen A."/>
            <person name="Lundell T."/>
            <person name="Morin E."/>
            <person name="Murat C."/>
            <person name="Riley R."/>
            <person name="Ohm R."/>
            <person name="Sun H."/>
            <person name="Tunlid A."/>
            <person name="Henrissat B."/>
            <person name="Grigoriev I.V."/>
            <person name="Hibbett D.S."/>
            <person name="Martin F."/>
        </authorList>
    </citation>
    <scope>NUCLEOTIDE SEQUENCE [LARGE SCALE GENOMIC DNA]</scope>
    <source>
        <strain evidence="6">UH-Slu-Lm8-n1</strain>
    </source>
</reference>
<dbReference type="InterPro" id="IPR015943">
    <property type="entry name" value="WD40/YVTN_repeat-like_dom_sf"/>
</dbReference>
<name>A0A0C9ZXF8_9AGAM</name>
<dbReference type="PROSITE" id="PS50294">
    <property type="entry name" value="WD_REPEATS_REGION"/>
    <property type="match status" value="1"/>
</dbReference>
<dbReference type="InterPro" id="IPR027417">
    <property type="entry name" value="P-loop_NTPase"/>
</dbReference>
<evidence type="ECO:0000256" key="3">
    <source>
        <dbReference type="PROSITE-ProRule" id="PRU00221"/>
    </source>
</evidence>
<feature type="repeat" description="WD" evidence="3">
    <location>
        <begin position="745"/>
        <end position="786"/>
    </location>
</feature>
<dbReference type="Proteomes" id="UP000054485">
    <property type="component" value="Unassembled WGS sequence"/>
</dbReference>
<dbReference type="InterPro" id="IPR056884">
    <property type="entry name" value="NPHP3-like_N"/>
</dbReference>
<evidence type="ECO:0000259" key="4">
    <source>
        <dbReference type="Pfam" id="PF24883"/>
    </source>
</evidence>
<dbReference type="SUPFAM" id="SSF52540">
    <property type="entry name" value="P-loop containing nucleoside triphosphate hydrolases"/>
    <property type="match status" value="1"/>
</dbReference>
<dbReference type="AlphaFoldDB" id="A0A0C9ZXF8"/>
<feature type="non-terminal residue" evidence="5">
    <location>
        <position position="792"/>
    </location>
</feature>
<proteinExistence type="predicted"/>
<dbReference type="HOGENOM" id="CLU_000288_6_0_1"/>
<accession>A0A0C9ZXF8</accession>
<organism evidence="5 6">
    <name type="scientific">Suillus luteus UH-Slu-Lm8-n1</name>
    <dbReference type="NCBI Taxonomy" id="930992"/>
    <lineage>
        <taxon>Eukaryota</taxon>
        <taxon>Fungi</taxon>
        <taxon>Dikarya</taxon>
        <taxon>Basidiomycota</taxon>
        <taxon>Agaricomycotina</taxon>
        <taxon>Agaricomycetes</taxon>
        <taxon>Agaricomycetidae</taxon>
        <taxon>Boletales</taxon>
        <taxon>Suillineae</taxon>
        <taxon>Suillaceae</taxon>
        <taxon>Suillus</taxon>
    </lineage>
</organism>
<dbReference type="EMBL" id="KN835809">
    <property type="protein sequence ID" value="KIK34106.1"/>
    <property type="molecule type" value="Genomic_DNA"/>
</dbReference>
<dbReference type="SUPFAM" id="SSF50978">
    <property type="entry name" value="WD40 repeat-like"/>
    <property type="match status" value="1"/>
</dbReference>
<gene>
    <name evidence="5" type="ORF">CY34DRAFT_38345</name>
</gene>
<feature type="non-terminal residue" evidence="5">
    <location>
        <position position="1"/>
    </location>
</feature>
<evidence type="ECO:0000313" key="5">
    <source>
        <dbReference type="EMBL" id="KIK34106.1"/>
    </source>
</evidence>
<dbReference type="Gene3D" id="3.40.50.300">
    <property type="entry name" value="P-loop containing nucleotide triphosphate hydrolases"/>
    <property type="match status" value="1"/>
</dbReference>
<dbReference type="InterPro" id="IPR019775">
    <property type="entry name" value="WD40_repeat_CS"/>
</dbReference>
<dbReference type="PANTHER" id="PTHR10039">
    <property type="entry name" value="AMELOGENIN"/>
    <property type="match status" value="1"/>
</dbReference>
<dbReference type="InterPro" id="IPR001680">
    <property type="entry name" value="WD40_rpt"/>
</dbReference>
<keyword evidence="1 3" id="KW-0853">WD repeat</keyword>
<dbReference type="PANTHER" id="PTHR10039:SF14">
    <property type="entry name" value="NACHT DOMAIN-CONTAINING PROTEIN"/>
    <property type="match status" value="1"/>
</dbReference>
<dbReference type="OrthoDB" id="3267051at2759"/>
<dbReference type="Gene3D" id="2.130.10.10">
    <property type="entry name" value="YVTN repeat-like/Quinoprotein amine dehydrogenase"/>
    <property type="match status" value="1"/>
</dbReference>